<dbReference type="InterPro" id="IPR050256">
    <property type="entry name" value="Glycosyltransferase_2"/>
</dbReference>
<feature type="transmembrane region" description="Helical" evidence="1">
    <location>
        <begin position="263"/>
        <end position="283"/>
    </location>
</feature>
<keyword evidence="1" id="KW-1133">Transmembrane helix</keyword>
<dbReference type="Pfam" id="PF00535">
    <property type="entry name" value="Glycos_transf_2"/>
    <property type="match status" value="1"/>
</dbReference>
<dbReference type="PANTHER" id="PTHR48090:SF7">
    <property type="entry name" value="RFBJ PROTEIN"/>
    <property type="match status" value="1"/>
</dbReference>
<dbReference type="InterPro" id="IPR001173">
    <property type="entry name" value="Glyco_trans_2-like"/>
</dbReference>
<keyword evidence="3" id="KW-0808">Transferase</keyword>
<evidence type="ECO:0000256" key="1">
    <source>
        <dbReference type="SAM" id="Phobius"/>
    </source>
</evidence>
<protein>
    <submittedName>
        <fullName evidence="3">Glycosyltransferase</fullName>
    </submittedName>
</protein>
<sequence length="292" mass="30976">MEDESQPNARSGPAVSVAIPCYNEEAAIASVVDEWRRELPGAEIVVFDNNSTDAGSCRAAERGARVVPVPRQGKGWVVRRIFDELADRDAVVMIDGDGTYPASAVGPLLGAVLEGRADMAVGIRRPVSEAGRPAMSPVRGLGNLLIGSAFHLLVGPGTSDLLSGYRVFSPRAMRTMCLRSEGFEIETELAGEAVGRGLRVFEAEVPYRPRAAGTSSKLRALRDGLRILAMILRLSLRLRPWRPLLLVSAALAAVAAGTGDDVAWAAAVIVFLAAVLSAAVVLARREAIGEVR</sequence>
<feature type="transmembrane region" description="Helical" evidence="1">
    <location>
        <begin position="240"/>
        <end position="257"/>
    </location>
</feature>
<organism evidence="3 4">
    <name type="scientific">Tautonia sociabilis</name>
    <dbReference type="NCBI Taxonomy" id="2080755"/>
    <lineage>
        <taxon>Bacteria</taxon>
        <taxon>Pseudomonadati</taxon>
        <taxon>Planctomycetota</taxon>
        <taxon>Planctomycetia</taxon>
        <taxon>Isosphaerales</taxon>
        <taxon>Isosphaeraceae</taxon>
        <taxon>Tautonia</taxon>
    </lineage>
</organism>
<proteinExistence type="predicted"/>
<keyword evidence="4" id="KW-1185">Reference proteome</keyword>
<dbReference type="CDD" id="cd04179">
    <property type="entry name" value="DPM_DPG-synthase_like"/>
    <property type="match status" value="1"/>
</dbReference>
<dbReference type="RefSeq" id="WP_126727732.1">
    <property type="nucleotide sequence ID" value="NZ_RYZH01000063.1"/>
</dbReference>
<gene>
    <name evidence="3" type="ORF">TsocGM_22635</name>
</gene>
<dbReference type="Gene3D" id="3.90.550.10">
    <property type="entry name" value="Spore Coat Polysaccharide Biosynthesis Protein SpsA, Chain A"/>
    <property type="match status" value="1"/>
</dbReference>
<accession>A0A432MDX9</accession>
<reference evidence="3 4" key="1">
    <citation type="submission" date="2018-12" db="EMBL/GenBank/DDBJ databases">
        <authorList>
            <person name="Toschakov S.V."/>
        </authorList>
    </citation>
    <scope>NUCLEOTIDE SEQUENCE [LARGE SCALE GENOMIC DNA]</scope>
    <source>
        <strain evidence="3 4">GM2012</strain>
    </source>
</reference>
<dbReference type="EMBL" id="RYZH01000063">
    <property type="protein sequence ID" value="RUL83195.1"/>
    <property type="molecule type" value="Genomic_DNA"/>
</dbReference>
<dbReference type="Proteomes" id="UP000280296">
    <property type="component" value="Unassembled WGS sequence"/>
</dbReference>
<keyword evidence="1" id="KW-0812">Transmembrane</keyword>
<evidence type="ECO:0000259" key="2">
    <source>
        <dbReference type="Pfam" id="PF00535"/>
    </source>
</evidence>
<dbReference type="InterPro" id="IPR029044">
    <property type="entry name" value="Nucleotide-diphossugar_trans"/>
</dbReference>
<evidence type="ECO:0000313" key="3">
    <source>
        <dbReference type="EMBL" id="RUL83195.1"/>
    </source>
</evidence>
<dbReference type="PANTHER" id="PTHR48090">
    <property type="entry name" value="UNDECAPRENYL-PHOSPHATE 4-DEOXY-4-FORMAMIDO-L-ARABINOSE TRANSFERASE-RELATED"/>
    <property type="match status" value="1"/>
</dbReference>
<feature type="domain" description="Glycosyltransferase 2-like" evidence="2">
    <location>
        <begin position="16"/>
        <end position="136"/>
    </location>
</feature>
<keyword evidence="1" id="KW-0472">Membrane</keyword>
<reference evidence="3 4" key="2">
    <citation type="submission" date="2019-01" db="EMBL/GenBank/DDBJ databases">
        <title>Tautonia sociabilis, a novel thermotolerant planctomycete of Isosphaeraceae family, isolated from a 4000 m deep subterranean habitat.</title>
        <authorList>
            <person name="Kovaleva O.L."/>
            <person name="Elcheninov A.G."/>
            <person name="Van Heerden E."/>
            <person name="Toshchakov S.V."/>
            <person name="Novikov A."/>
            <person name="Bonch-Osmolovskaya E.A."/>
            <person name="Kublanov I.V."/>
        </authorList>
    </citation>
    <scope>NUCLEOTIDE SEQUENCE [LARGE SCALE GENOMIC DNA]</scope>
    <source>
        <strain evidence="3 4">GM2012</strain>
    </source>
</reference>
<dbReference type="OrthoDB" id="9810303at2"/>
<dbReference type="GO" id="GO:0016740">
    <property type="term" value="F:transferase activity"/>
    <property type="evidence" value="ECO:0007669"/>
    <property type="project" value="UniProtKB-KW"/>
</dbReference>
<dbReference type="AlphaFoldDB" id="A0A432MDX9"/>
<evidence type="ECO:0000313" key="4">
    <source>
        <dbReference type="Proteomes" id="UP000280296"/>
    </source>
</evidence>
<name>A0A432MDX9_9BACT</name>
<comment type="caution">
    <text evidence="3">The sequence shown here is derived from an EMBL/GenBank/DDBJ whole genome shotgun (WGS) entry which is preliminary data.</text>
</comment>
<dbReference type="SUPFAM" id="SSF53448">
    <property type="entry name" value="Nucleotide-diphospho-sugar transferases"/>
    <property type="match status" value="1"/>
</dbReference>